<dbReference type="Gene3D" id="1.20.1250.20">
    <property type="entry name" value="MFS general substrate transporter like domains"/>
    <property type="match status" value="2"/>
</dbReference>
<keyword evidence="1" id="KW-1133">Transmembrane helix</keyword>
<feature type="transmembrane region" description="Helical" evidence="1">
    <location>
        <begin position="302"/>
        <end position="320"/>
    </location>
</feature>
<feature type="transmembrane region" description="Helical" evidence="1">
    <location>
        <begin position="179"/>
        <end position="201"/>
    </location>
</feature>
<organism evidence="2 3">
    <name type="scientific">Peloplasma aerotolerans</name>
    <dbReference type="NCBI Taxonomy" id="3044389"/>
    <lineage>
        <taxon>Bacteria</taxon>
        <taxon>Bacillati</taxon>
        <taxon>Mycoplasmatota</taxon>
        <taxon>Mollicutes</taxon>
        <taxon>Acholeplasmatales</taxon>
        <taxon>Acholeplasmataceae</taxon>
        <taxon>Peloplasma</taxon>
    </lineage>
</organism>
<sequence length="468" mass="51811">MKHNELKKKLAFASADIFGGGSFNIVNFLYPGFLAITVGISPYWIGVVILVARIWDAITDPLMGHISDRTKSKMGKRRIYLMFAAPFVLLSMFLLFFPYSFSSTGLRVVAVLLSYLIFTTVQTSVMIPYYSLSSEITSDYQKRASYNSYRLGFSIFSSILCVAVPGIIVGMFGDRAIGFQVMSLSFGLLFALSVLFTGLFAREEIQTPIVETKLSFKGMAKPLGLRPFRQYLGMFLVLQMSMAIMSGLFFFYVDFFVTKSETALGNPTMVGLISAALMFSMQIVALPVYLKMIEKKGKTFAYRFGAFLWIITALFILVIPANVNPIMIYLLAAVMGFGISGPGLVPHTMYGDVVDAGQIKFKDRLDGQMSGFTNFINKIAQAVGLALVMFLIGLAGFQEQPLNGPAIVGQPDSALLMIRIIMSLAPLIFMSIGIYISYQYKIDAKKQKEITDAIQDLTISREEIILGL</sequence>
<evidence type="ECO:0000313" key="3">
    <source>
        <dbReference type="Proteomes" id="UP001431532"/>
    </source>
</evidence>
<accession>A0AAW6U7P4</accession>
<proteinExistence type="predicted"/>
<keyword evidence="1" id="KW-0472">Membrane</keyword>
<dbReference type="Pfam" id="PF13347">
    <property type="entry name" value="MFS_2"/>
    <property type="match status" value="1"/>
</dbReference>
<dbReference type="PANTHER" id="PTHR11328">
    <property type="entry name" value="MAJOR FACILITATOR SUPERFAMILY DOMAIN-CONTAINING PROTEIN"/>
    <property type="match status" value="1"/>
</dbReference>
<dbReference type="RefSeq" id="WP_282839220.1">
    <property type="nucleotide sequence ID" value="NZ_JASCXW010000011.1"/>
</dbReference>
<evidence type="ECO:0000256" key="1">
    <source>
        <dbReference type="SAM" id="Phobius"/>
    </source>
</evidence>
<dbReference type="PANTHER" id="PTHR11328:SF24">
    <property type="entry name" value="MAJOR FACILITATOR SUPERFAMILY (MFS) PROFILE DOMAIN-CONTAINING PROTEIN"/>
    <property type="match status" value="1"/>
</dbReference>
<dbReference type="SUPFAM" id="SSF103473">
    <property type="entry name" value="MFS general substrate transporter"/>
    <property type="match status" value="1"/>
</dbReference>
<dbReference type="AlphaFoldDB" id="A0AAW6U7P4"/>
<feature type="transmembrane region" description="Helical" evidence="1">
    <location>
        <begin position="231"/>
        <end position="252"/>
    </location>
</feature>
<feature type="transmembrane region" description="Helical" evidence="1">
    <location>
        <begin position="417"/>
        <end position="438"/>
    </location>
</feature>
<keyword evidence="1" id="KW-0812">Transmembrane</keyword>
<feature type="transmembrane region" description="Helical" evidence="1">
    <location>
        <begin position="151"/>
        <end position="173"/>
    </location>
</feature>
<feature type="transmembrane region" description="Helical" evidence="1">
    <location>
        <begin position="379"/>
        <end position="397"/>
    </location>
</feature>
<dbReference type="GO" id="GO:0015293">
    <property type="term" value="F:symporter activity"/>
    <property type="evidence" value="ECO:0007669"/>
    <property type="project" value="InterPro"/>
</dbReference>
<feature type="transmembrane region" description="Helical" evidence="1">
    <location>
        <begin position="326"/>
        <end position="345"/>
    </location>
</feature>
<dbReference type="GO" id="GO:0005886">
    <property type="term" value="C:plasma membrane"/>
    <property type="evidence" value="ECO:0007669"/>
    <property type="project" value="TreeGrafter"/>
</dbReference>
<feature type="transmembrane region" description="Helical" evidence="1">
    <location>
        <begin position="79"/>
        <end position="99"/>
    </location>
</feature>
<dbReference type="InterPro" id="IPR036259">
    <property type="entry name" value="MFS_trans_sf"/>
</dbReference>
<feature type="transmembrane region" description="Helical" evidence="1">
    <location>
        <begin position="105"/>
        <end position="130"/>
    </location>
</feature>
<dbReference type="Proteomes" id="UP001431532">
    <property type="component" value="Unassembled WGS sequence"/>
</dbReference>
<dbReference type="InterPro" id="IPR039672">
    <property type="entry name" value="MFS_2"/>
</dbReference>
<keyword evidence="3" id="KW-1185">Reference proteome</keyword>
<reference evidence="2" key="1">
    <citation type="submission" date="2023-05" db="EMBL/GenBank/DDBJ databases">
        <title>Mariniplasma microaerophilum sp. nov., a novel anaerobic mollicute isolated from terrestrial mud volcano, Taman Peninsula, Russia.</title>
        <authorList>
            <person name="Khomyakova M.A."/>
            <person name="Merkel A.Y."/>
            <person name="Slobodkin A.I."/>
        </authorList>
    </citation>
    <scope>NUCLEOTIDE SEQUENCE</scope>
    <source>
        <strain evidence="2">M4Ah</strain>
    </source>
</reference>
<feature type="transmembrane region" description="Helical" evidence="1">
    <location>
        <begin position="272"/>
        <end position="290"/>
    </location>
</feature>
<gene>
    <name evidence="2" type="ORF">QJ521_04395</name>
</gene>
<feature type="transmembrane region" description="Helical" evidence="1">
    <location>
        <begin position="36"/>
        <end position="58"/>
    </location>
</feature>
<evidence type="ECO:0000313" key="2">
    <source>
        <dbReference type="EMBL" id="MDI6452795.1"/>
    </source>
</evidence>
<protein>
    <submittedName>
        <fullName evidence="2">MFS transporter</fullName>
    </submittedName>
</protein>
<dbReference type="GO" id="GO:0008643">
    <property type="term" value="P:carbohydrate transport"/>
    <property type="evidence" value="ECO:0007669"/>
    <property type="project" value="InterPro"/>
</dbReference>
<dbReference type="EMBL" id="JASCXW010000011">
    <property type="protein sequence ID" value="MDI6452795.1"/>
    <property type="molecule type" value="Genomic_DNA"/>
</dbReference>
<comment type="caution">
    <text evidence="2">The sequence shown here is derived from an EMBL/GenBank/DDBJ whole genome shotgun (WGS) entry which is preliminary data.</text>
</comment>
<name>A0AAW6U7P4_9MOLU</name>